<dbReference type="Gene3D" id="3.40.50.2300">
    <property type="match status" value="1"/>
</dbReference>
<proteinExistence type="predicted"/>
<dbReference type="EMBL" id="CP062983">
    <property type="protein sequence ID" value="QPC80891.1"/>
    <property type="molecule type" value="Genomic_DNA"/>
</dbReference>
<dbReference type="AlphaFoldDB" id="A0A7S8E5S3"/>
<dbReference type="KEGG" id="pmet:G4Y79_14360"/>
<organism evidence="1 2">
    <name type="scientific">Phototrophicus methaneseepsis</name>
    <dbReference type="NCBI Taxonomy" id="2710758"/>
    <lineage>
        <taxon>Bacteria</taxon>
        <taxon>Bacillati</taxon>
        <taxon>Chloroflexota</taxon>
        <taxon>Candidatus Thermofontia</taxon>
        <taxon>Phototrophicales</taxon>
        <taxon>Phototrophicaceae</taxon>
        <taxon>Phototrophicus</taxon>
    </lineage>
</organism>
<dbReference type="InterPro" id="IPR028082">
    <property type="entry name" value="Peripla_BP_I"/>
</dbReference>
<dbReference type="RefSeq" id="WP_195168966.1">
    <property type="nucleotide sequence ID" value="NZ_CP062983.1"/>
</dbReference>
<name>A0A7S8E5S3_9CHLR</name>
<accession>A0A7S8E5S3</accession>
<dbReference type="SUPFAM" id="SSF53822">
    <property type="entry name" value="Periplasmic binding protein-like I"/>
    <property type="match status" value="1"/>
</dbReference>
<evidence type="ECO:0000313" key="2">
    <source>
        <dbReference type="Proteomes" id="UP000594468"/>
    </source>
</evidence>
<dbReference type="PROSITE" id="PS51257">
    <property type="entry name" value="PROKAR_LIPOPROTEIN"/>
    <property type="match status" value="1"/>
</dbReference>
<reference evidence="1 2" key="1">
    <citation type="submission" date="2020-02" db="EMBL/GenBank/DDBJ databases">
        <authorList>
            <person name="Zheng R.K."/>
            <person name="Sun C.M."/>
        </authorList>
    </citation>
    <scope>NUCLEOTIDE SEQUENCE [LARGE SCALE GENOMIC DNA]</scope>
    <source>
        <strain evidence="2">rifampicinis</strain>
    </source>
</reference>
<gene>
    <name evidence="1" type="ORF">G4Y79_14360</name>
</gene>
<evidence type="ECO:0000313" key="1">
    <source>
        <dbReference type="EMBL" id="QPC80891.1"/>
    </source>
</evidence>
<protein>
    <recommendedName>
        <fullName evidence="3">Leucine-binding protein domain-containing protein</fullName>
    </recommendedName>
</protein>
<keyword evidence="2" id="KW-1185">Reference proteome</keyword>
<sequence length="272" mass="29165">MNSTFKIAASAFLIALLALTGCTISSTPKVPEVVLLAPFEGRYSELGYDALYAARLALSHSTQDIDLTALDDGGSVTSAVSRAKAIANSDQTRIILATGPFATTEAVQVALGNLPMLIIGGWHTTPSRQGVYILSSEELSAQLTTEQNAELFYLITPQDAIIGDERLSLAQLPLLTEDLSHVTIVSSAALPDNDFRESYLSSAEFAPEPGLLASLTYDAAAMAITAIERKQPIDELQYEGLNGPIRFENGYWADAPILTYTYLDGELVLSDD</sequence>
<dbReference type="Proteomes" id="UP000594468">
    <property type="component" value="Chromosome"/>
</dbReference>
<evidence type="ECO:0008006" key="3">
    <source>
        <dbReference type="Google" id="ProtNLM"/>
    </source>
</evidence>